<protein>
    <recommendedName>
        <fullName evidence="7">E2F/DP family winged-helix DNA-binding domain-containing protein</fullName>
    </recommendedName>
</protein>
<dbReference type="Gene3D" id="6.10.250.540">
    <property type="match status" value="1"/>
</dbReference>
<evidence type="ECO:0000256" key="5">
    <source>
        <dbReference type="RuleBase" id="RU003796"/>
    </source>
</evidence>
<keyword evidence="3 5" id="KW-0238">DNA-binding</keyword>
<dbReference type="InParanoid" id="E1ZMZ7"/>
<dbReference type="AlphaFoldDB" id="E1ZMZ7"/>
<dbReference type="GO" id="GO:0000978">
    <property type="term" value="F:RNA polymerase II cis-regulatory region sequence-specific DNA binding"/>
    <property type="evidence" value="ECO:0007669"/>
    <property type="project" value="InterPro"/>
</dbReference>
<dbReference type="KEGG" id="cvr:CHLNCDRAFT_138406"/>
<dbReference type="EMBL" id="GL433854">
    <property type="protein sequence ID" value="EFN52885.1"/>
    <property type="molecule type" value="Genomic_DNA"/>
</dbReference>
<dbReference type="InterPro" id="IPR036388">
    <property type="entry name" value="WH-like_DNA-bd_sf"/>
</dbReference>
<gene>
    <name evidence="8" type="ORF">CHLNCDRAFT_138406</name>
</gene>
<evidence type="ECO:0000256" key="1">
    <source>
        <dbReference type="ARBA" id="ARBA00010940"/>
    </source>
</evidence>
<comment type="subcellular location">
    <subcellularLocation>
        <location evidence="5">Nucleus</location>
    </subcellularLocation>
</comment>
<feature type="region of interest" description="Disordered" evidence="6">
    <location>
        <begin position="122"/>
        <end position="166"/>
    </location>
</feature>
<dbReference type="PANTHER" id="PTHR12081">
    <property type="entry name" value="TRANSCRIPTION FACTOR E2F"/>
    <property type="match status" value="1"/>
</dbReference>
<organism evidence="9">
    <name type="scientific">Chlorella variabilis</name>
    <name type="common">Green alga</name>
    <dbReference type="NCBI Taxonomy" id="554065"/>
    <lineage>
        <taxon>Eukaryota</taxon>
        <taxon>Viridiplantae</taxon>
        <taxon>Chlorophyta</taxon>
        <taxon>core chlorophytes</taxon>
        <taxon>Trebouxiophyceae</taxon>
        <taxon>Chlorellales</taxon>
        <taxon>Chlorellaceae</taxon>
        <taxon>Chlorella clade</taxon>
        <taxon>Chlorella</taxon>
    </lineage>
</organism>
<dbReference type="CDD" id="cd14660">
    <property type="entry name" value="E2F_DD"/>
    <property type="match status" value="1"/>
</dbReference>
<dbReference type="GO" id="GO:0090575">
    <property type="term" value="C:RNA polymerase II transcription regulator complex"/>
    <property type="evidence" value="ECO:0007669"/>
    <property type="project" value="TreeGrafter"/>
</dbReference>
<dbReference type="FunCoup" id="E1ZMZ7">
    <property type="interactions" value="1292"/>
</dbReference>
<evidence type="ECO:0000256" key="3">
    <source>
        <dbReference type="ARBA" id="ARBA00023125"/>
    </source>
</evidence>
<feature type="compositionally biased region" description="Low complexity" evidence="6">
    <location>
        <begin position="44"/>
        <end position="56"/>
    </location>
</feature>
<keyword evidence="2 5" id="KW-0805">Transcription regulation</keyword>
<dbReference type="Proteomes" id="UP000008141">
    <property type="component" value="Unassembled WGS sequence"/>
</dbReference>
<dbReference type="SUPFAM" id="SSF46785">
    <property type="entry name" value="Winged helix' DNA-binding domain"/>
    <property type="match status" value="1"/>
</dbReference>
<dbReference type="PANTHER" id="PTHR12081:SF18">
    <property type="entry name" value="TRANSCRIPTION FACTOR E2F2-RELATED"/>
    <property type="match status" value="1"/>
</dbReference>
<dbReference type="InterPro" id="IPR003316">
    <property type="entry name" value="E2F_WHTH_DNA-bd_dom"/>
</dbReference>
<dbReference type="OrthoDB" id="1743261at2759"/>
<feature type="region of interest" description="Disordered" evidence="6">
    <location>
        <begin position="1"/>
        <end position="58"/>
    </location>
</feature>
<feature type="compositionally biased region" description="Low complexity" evidence="6">
    <location>
        <begin position="129"/>
        <end position="139"/>
    </location>
</feature>
<feature type="compositionally biased region" description="Pro residues" evidence="6">
    <location>
        <begin position="386"/>
        <end position="400"/>
    </location>
</feature>
<name>E1ZMZ7_CHLVA</name>
<keyword evidence="9" id="KW-1185">Reference proteome</keyword>
<dbReference type="Gene3D" id="1.10.10.10">
    <property type="entry name" value="Winged helix-like DNA-binding domain superfamily/Winged helix DNA-binding domain"/>
    <property type="match status" value="1"/>
</dbReference>
<dbReference type="eggNOG" id="KOG2577">
    <property type="taxonomic scope" value="Eukaryota"/>
</dbReference>
<dbReference type="GO" id="GO:0000981">
    <property type="term" value="F:DNA-binding transcription factor activity, RNA polymerase II-specific"/>
    <property type="evidence" value="ECO:0007669"/>
    <property type="project" value="TreeGrafter"/>
</dbReference>
<feature type="domain" description="E2F/DP family winged-helix DNA-binding" evidence="7">
    <location>
        <begin position="58"/>
        <end position="123"/>
    </location>
</feature>
<dbReference type="SUPFAM" id="SSF144074">
    <property type="entry name" value="E2F-DP heterodimerization region"/>
    <property type="match status" value="1"/>
</dbReference>
<keyword evidence="4 5" id="KW-0804">Transcription</keyword>
<dbReference type="Pfam" id="PF16421">
    <property type="entry name" value="E2F_CC-MB"/>
    <property type="match status" value="1"/>
</dbReference>
<feature type="region of interest" description="Disordered" evidence="6">
    <location>
        <begin position="379"/>
        <end position="402"/>
    </location>
</feature>
<dbReference type="InterPro" id="IPR032198">
    <property type="entry name" value="E2F_CC-MB"/>
</dbReference>
<evidence type="ECO:0000313" key="8">
    <source>
        <dbReference type="EMBL" id="EFN52885.1"/>
    </source>
</evidence>
<evidence type="ECO:0000256" key="6">
    <source>
        <dbReference type="SAM" id="MobiDB-lite"/>
    </source>
</evidence>
<dbReference type="FunFam" id="1.10.10.10:FF:000008">
    <property type="entry name" value="E2F transcription factor 1"/>
    <property type="match status" value="1"/>
</dbReference>
<dbReference type="SMART" id="SM01372">
    <property type="entry name" value="E2F_TDP"/>
    <property type="match status" value="1"/>
</dbReference>
<evidence type="ECO:0000256" key="2">
    <source>
        <dbReference type="ARBA" id="ARBA00023015"/>
    </source>
</evidence>
<evidence type="ECO:0000259" key="7">
    <source>
        <dbReference type="SMART" id="SM01372"/>
    </source>
</evidence>
<dbReference type="InterPro" id="IPR037241">
    <property type="entry name" value="E2F-DP_heterodim"/>
</dbReference>
<dbReference type="Pfam" id="PF02319">
    <property type="entry name" value="WHD_E2F_TDP"/>
    <property type="match status" value="1"/>
</dbReference>
<feature type="compositionally biased region" description="Basic and acidic residues" evidence="6">
    <location>
        <begin position="316"/>
        <end position="325"/>
    </location>
</feature>
<accession>E1ZMZ7</accession>
<dbReference type="GeneID" id="17352317"/>
<dbReference type="InterPro" id="IPR015633">
    <property type="entry name" value="E2F"/>
</dbReference>
<evidence type="ECO:0000313" key="9">
    <source>
        <dbReference type="Proteomes" id="UP000008141"/>
    </source>
</evidence>
<dbReference type="RefSeq" id="XP_005844987.1">
    <property type="nucleotide sequence ID" value="XM_005844925.1"/>
</dbReference>
<dbReference type="STRING" id="554065.E1ZMZ7"/>
<evidence type="ECO:0000256" key="4">
    <source>
        <dbReference type="ARBA" id="ARBA00023163"/>
    </source>
</evidence>
<feature type="region of interest" description="Disordered" evidence="6">
    <location>
        <begin position="312"/>
        <end position="357"/>
    </location>
</feature>
<dbReference type="GO" id="GO:0046983">
    <property type="term" value="F:protein dimerization activity"/>
    <property type="evidence" value="ECO:0007669"/>
    <property type="project" value="InterPro"/>
</dbReference>
<sequence>MGRTTRAARQASPEEEEQEEPGSVAVRRGRRSAQGVYSRSPARGSGTATGGSQTTGCRYDSSLGLLTRKFIGLMEEAEQGVLDLNKAAEALHVQKRRIYDITNVLEGIGLIGKCGKNNVRFTAPQHSVGSSGQDQQQQGSTGGSDSGGRAPAGADGSGEGEEGAPVAALQSELEGMRSAESGLDSQLASLWGAMRRMTDHALNRQRLYVTDSDVMALPPMRASDQVVAVLAPQGTTLEVPEPEAGLAQGARRYRIIIKSEREPVEVWKFLARPSQPGERIAAGDAAAAAAAAAAMEQGPAALRGAGAALAAAGSGEEDHGMRVGGEDVEDEMGEASSPPPPPFGRLPSIAPSPDAGMLWEVQPPMGISPALPFLTGHMLHGGHGGIPPPPPPLPPAPPSPGALLRLDASEAWFSGDPGSAGGGTGAFPTLADLFRDPANVSVLNL</sequence>
<comment type="similarity">
    <text evidence="1 5">Belongs to the E2F/DP family.</text>
</comment>
<reference evidence="8 9" key="1">
    <citation type="journal article" date="2010" name="Plant Cell">
        <title>The Chlorella variabilis NC64A genome reveals adaptation to photosymbiosis, coevolution with viruses, and cryptic sex.</title>
        <authorList>
            <person name="Blanc G."/>
            <person name="Duncan G."/>
            <person name="Agarkova I."/>
            <person name="Borodovsky M."/>
            <person name="Gurnon J."/>
            <person name="Kuo A."/>
            <person name="Lindquist E."/>
            <person name="Lucas S."/>
            <person name="Pangilinan J."/>
            <person name="Polle J."/>
            <person name="Salamov A."/>
            <person name="Terry A."/>
            <person name="Yamada T."/>
            <person name="Dunigan D.D."/>
            <person name="Grigoriev I.V."/>
            <person name="Claverie J.M."/>
            <person name="Van Etten J.L."/>
        </authorList>
    </citation>
    <scope>NUCLEOTIDE SEQUENCE [LARGE SCALE GENOMIC DNA]</scope>
    <source>
        <strain evidence="8 9">NC64A</strain>
    </source>
</reference>
<dbReference type="InterPro" id="IPR036390">
    <property type="entry name" value="WH_DNA-bd_sf"/>
</dbReference>
<proteinExistence type="inferred from homology"/>
<keyword evidence="5" id="KW-0539">Nucleus</keyword>